<protein>
    <recommendedName>
        <fullName evidence="5">Cytochrome P450</fullName>
    </recommendedName>
</protein>
<dbReference type="RefSeq" id="WP_043391780.1">
    <property type="nucleotide sequence ID" value="NZ_JPMI01000046.1"/>
</dbReference>
<feature type="compositionally biased region" description="Low complexity" evidence="2">
    <location>
        <begin position="127"/>
        <end position="142"/>
    </location>
</feature>
<name>A0A084SYN8_9BACT</name>
<evidence type="ECO:0000256" key="2">
    <source>
        <dbReference type="SAM" id="MobiDB-lite"/>
    </source>
</evidence>
<evidence type="ECO:0000313" key="3">
    <source>
        <dbReference type="EMBL" id="KFA93573.1"/>
    </source>
</evidence>
<dbReference type="EMBL" id="JPMI01000046">
    <property type="protein sequence ID" value="KFA93573.1"/>
    <property type="molecule type" value="Genomic_DNA"/>
</dbReference>
<dbReference type="AlphaFoldDB" id="A0A084SYN8"/>
<sequence>MSAASPEAPTVHPTAAIGQGYNPFDPAFQSNPYPFYARARSEAPVAFCPQFNVWLVTSQELINRVLKSPTLFSSLHNLDSPVVLPAEIEAVLAKAHYPLAPGLFNNDPPGHTRVRALWRSSMSRPKAASTTRTTTLACSRTAPPIPPGT</sequence>
<dbReference type="PANTHER" id="PTHR46696">
    <property type="entry name" value="P450, PUTATIVE (EUROFUNG)-RELATED"/>
    <property type="match status" value="1"/>
</dbReference>
<reference evidence="3 4" key="1">
    <citation type="submission" date="2014-07" db="EMBL/GenBank/DDBJ databases">
        <title>Draft Genome Sequence of Gephyronic Acid Producer, Cystobacter violaceus Strain Cb vi76.</title>
        <authorList>
            <person name="Stevens D.C."/>
            <person name="Young J."/>
            <person name="Carmichael R."/>
            <person name="Tan J."/>
            <person name="Taylor R.E."/>
        </authorList>
    </citation>
    <scope>NUCLEOTIDE SEQUENCE [LARGE SCALE GENOMIC DNA]</scope>
    <source>
        <strain evidence="3 4">Cb vi76</strain>
    </source>
</reference>
<comment type="similarity">
    <text evidence="1">Belongs to the cytochrome P450 family.</text>
</comment>
<dbReference type="Proteomes" id="UP000028547">
    <property type="component" value="Unassembled WGS sequence"/>
</dbReference>
<dbReference type="GO" id="GO:0016705">
    <property type="term" value="F:oxidoreductase activity, acting on paired donors, with incorporation or reduction of molecular oxygen"/>
    <property type="evidence" value="ECO:0007669"/>
    <property type="project" value="InterPro"/>
</dbReference>
<evidence type="ECO:0000256" key="1">
    <source>
        <dbReference type="ARBA" id="ARBA00010617"/>
    </source>
</evidence>
<accession>A0A084SYN8</accession>
<dbReference type="GO" id="GO:0005506">
    <property type="term" value="F:iron ion binding"/>
    <property type="evidence" value="ECO:0007669"/>
    <property type="project" value="InterPro"/>
</dbReference>
<dbReference type="PANTHER" id="PTHR46696:SF6">
    <property type="entry name" value="P450, PUTATIVE (EUROFUNG)-RELATED"/>
    <property type="match status" value="1"/>
</dbReference>
<dbReference type="SUPFAM" id="SSF48264">
    <property type="entry name" value="Cytochrome P450"/>
    <property type="match status" value="1"/>
</dbReference>
<feature type="region of interest" description="Disordered" evidence="2">
    <location>
        <begin position="121"/>
        <end position="149"/>
    </location>
</feature>
<evidence type="ECO:0000313" key="4">
    <source>
        <dbReference type="Proteomes" id="UP000028547"/>
    </source>
</evidence>
<dbReference type="InterPro" id="IPR036396">
    <property type="entry name" value="Cyt_P450_sf"/>
</dbReference>
<evidence type="ECO:0008006" key="5">
    <source>
        <dbReference type="Google" id="ProtNLM"/>
    </source>
</evidence>
<organism evidence="3 4">
    <name type="scientific">Archangium violaceum Cb vi76</name>
    <dbReference type="NCBI Taxonomy" id="1406225"/>
    <lineage>
        <taxon>Bacteria</taxon>
        <taxon>Pseudomonadati</taxon>
        <taxon>Myxococcota</taxon>
        <taxon>Myxococcia</taxon>
        <taxon>Myxococcales</taxon>
        <taxon>Cystobacterineae</taxon>
        <taxon>Archangiaceae</taxon>
        <taxon>Archangium</taxon>
    </lineage>
</organism>
<dbReference type="Gene3D" id="1.10.630.10">
    <property type="entry name" value="Cytochrome P450"/>
    <property type="match status" value="1"/>
</dbReference>
<comment type="caution">
    <text evidence="3">The sequence shown here is derived from an EMBL/GenBank/DDBJ whole genome shotgun (WGS) entry which is preliminary data.</text>
</comment>
<dbReference type="GO" id="GO:0004497">
    <property type="term" value="F:monooxygenase activity"/>
    <property type="evidence" value="ECO:0007669"/>
    <property type="project" value="InterPro"/>
</dbReference>
<gene>
    <name evidence="3" type="ORF">Q664_08220</name>
</gene>
<dbReference type="GO" id="GO:0020037">
    <property type="term" value="F:heme binding"/>
    <property type="evidence" value="ECO:0007669"/>
    <property type="project" value="InterPro"/>
</dbReference>
<proteinExistence type="inferred from homology"/>